<evidence type="ECO:0008006" key="4">
    <source>
        <dbReference type="Google" id="ProtNLM"/>
    </source>
</evidence>
<keyword evidence="3" id="KW-1185">Reference proteome</keyword>
<evidence type="ECO:0000313" key="3">
    <source>
        <dbReference type="Proteomes" id="UP000215137"/>
    </source>
</evidence>
<gene>
    <name evidence="2" type="ORF">CKF48_08855</name>
</gene>
<accession>A0A248TGU4</accession>
<protein>
    <recommendedName>
        <fullName evidence="4">Sigma-Y antisigma factor component</fullName>
    </recommendedName>
</protein>
<proteinExistence type="predicted"/>
<dbReference type="EMBL" id="CP022983">
    <property type="protein sequence ID" value="ASV67427.1"/>
    <property type="molecule type" value="Genomic_DNA"/>
</dbReference>
<dbReference type="KEGG" id="bko:CKF48_08855"/>
<name>A0A248TGU4_9BACI</name>
<keyword evidence="1" id="KW-1133">Transmembrane helix</keyword>
<organism evidence="2 3">
    <name type="scientific">Cytobacillus kochii</name>
    <dbReference type="NCBI Taxonomy" id="859143"/>
    <lineage>
        <taxon>Bacteria</taxon>
        <taxon>Bacillati</taxon>
        <taxon>Bacillota</taxon>
        <taxon>Bacilli</taxon>
        <taxon>Bacillales</taxon>
        <taxon>Bacillaceae</taxon>
        <taxon>Cytobacillus</taxon>
    </lineage>
</organism>
<feature type="transmembrane region" description="Helical" evidence="1">
    <location>
        <begin position="35"/>
        <end position="55"/>
    </location>
</feature>
<dbReference type="AlphaFoldDB" id="A0A248TGU4"/>
<evidence type="ECO:0000256" key="1">
    <source>
        <dbReference type="SAM" id="Phobius"/>
    </source>
</evidence>
<reference evidence="2 3" key="1">
    <citation type="submission" date="2017-08" db="EMBL/GenBank/DDBJ databases">
        <title>Complete Genome Sequence of Bacillus kochii Oregon-R-modENCODE STRAIN BDGP4, isolated from Drosophila melanogaster gut.</title>
        <authorList>
            <person name="Wan K.H."/>
            <person name="Yu C."/>
            <person name="Park S."/>
            <person name="Hammonds A.S."/>
            <person name="Booth B.W."/>
            <person name="Celniker S.E."/>
        </authorList>
    </citation>
    <scope>NUCLEOTIDE SEQUENCE [LARGE SCALE GENOMIC DNA]</scope>
    <source>
        <strain evidence="2 3">BDGP4</strain>
    </source>
</reference>
<evidence type="ECO:0000313" key="2">
    <source>
        <dbReference type="EMBL" id="ASV67427.1"/>
    </source>
</evidence>
<dbReference type="Proteomes" id="UP000215137">
    <property type="component" value="Chromosome"/>
</dbReference>
<keyword evidence="1" id="KW-0812">Transmembrane</keyword>
<dbReference type="OrthoDB" id="2353968at2"/>
<dbReference type="RefSeq" id="WP_095371001.1">
    <property type="nucleotide sequence ID" value="NZ_CP022983.1"/>
</dbReference>
<keyword evidence="1" id="KW-0472">Membrane</keyword>
<sequence>MTNIDFFLLFLVAIILLSQSIFLFTNAKKNGMNHWFWGIIALIQAPVPLIFYFIVRNVRRKEEDELNDYRDY</sequence>